<proteinExistence type="predicted"/>
<comment type="caution">
    <text evidence="1">The sequence shown here is derived from an EMBL/GenBank/DDBJ whole genome shotgun (WGS) entry which is preliminary data.</text>
</comment>
<dbReference type="Pfam" id="PF06996">
    <property type="entry name" value="T6SS_TssG"/>
    <property type="match status" value="1"/>
</dbReference>
<dbReference type="InterPro" id="IPR010732">
    <property type="entry name" value="T6SS_TssG-like"/>
</dbReference>
<reference evidence="1 2" key="1">
    <citation type="submission" date="2016-03" db="EMBL/GenBank/DDBJ databases">
        <authorList>
            <person name="Ploux O."/>
        </authorList>
    </citation>
    <scope>NUCLEOTIDE SEQUENCE [LARGE SCALE GENOMIC DNA]</scope>
    <source>
        <strain evidence="1 2">R-45378</strain>
    </source>
</reference>
<dbReference type="OrthoDB" id="1523296at2"/>
<sequence length="357" mass="39486">MAGEDGMPAHVLIDELQQAAYRFDFFEALRLIETLHPDKPRLGESLKAGDDAIRLSQEPELEFPASAVSAYVAAGGKSATPRLAVNFMGLFGPHGPLPLHLTEYARQRARHHHDPTLARFADVFHHRMISLFYRSWANARPEVHYDRPQTDRFAFYVGSLLGVAGEAFQQRDALADRAKLFYAGHFSAQTKHPDGLSAVIADVLGLGVRIEEFVGEWMDIQPSEQTRLGASAEIASLGQTALLGASVWGCQHKFKVVLGPMALTDYLALLPGAVLFEQLKASVRNYVGDEYVWDAQLVLKRSEVPPELALGVPQQQDKRSMNGYAQLGWSMWLGPRHSERDADDLLLDPFIAVGANC</sequence>
<organism evidence="1 2">
    <name type="scientific">Methylomonas koyamae</name>
    <dbReference type="NCBI Taxonomy" id="702114"/>
    <lineage>
        <taxon>Bacteria</taxon>
        <taxon>Pseudomonadati</taxon>
        <taxon>Pseudomonadota</taxon>
        <taxon>Gammaproteobacteria</taxon>
        <taxon>Methylococcales</taxon>
        <taxon>Methylococcaceae</taxon>
        <taxon>Methylomonas</taxon>
    </lineage>
</organism>
<dbReference type="EMBL" id="LUUJ01000093">
    <property type="protein sequence ID" value="OAI14133.1"/>
    <property type="molecule type" value="Genomic_DNA"/>
</dbReference>
<dbReference type="Proteomes" id="UP000077857">
    <property type="component" value="Unassembled WGS sequence"/>
</dbReference>
<gene>
    <name evidence="1" type="ORF">A1507_15755</name>
</gene>
<dbReference type="PANTHER" id="PTHR35564:SF4">
    <property type="entry name" value="CYTOPLASMIC PROTEIN"/>
    <property type="match status" value="1"/>
</dbReference>
<evidence type="ECO:0000313" key="1">
    <source>
        <dbReference type="EMBL" id="OAI14133.1"/>
    </source>
</evidence>
<dbReference type="NCBIfam" id="TIGR03347">
    <property type="entry name" value="VI_chp_1"/>
    <property type="match status" value="1"/>
</dbReference>
<dbReference type="AlphaFoldDB" id="A0A177N9G7"/>
<protein>
    <submittedName>
        <fullName evidence="1">Type VI secretion protein</fullName>
    </submittedName>
</protein>
<accession>A0A177N9G7</accession>
<evidence type="ECO:0000313" key="2">
    <source>
        <dbReference type="Proteomes" id="UP000077857"/>
    </source>
</evidence>
<name>A0A177N9G7_9GAMM</name>
<dbReference type="PANTHER" id="PTHR35564">
    <property type="match status" value="1"/>
</dbReference>